<dbReference type="Gene3D" id="3.10.180.10">
    <property type="entry name" value="2,3-Dihydroxybiphenyl 1,2-Dioxygenase, domain 1"/>
    <property type="match status" value="1"/>
</dbReference>
<evidence type="ECO:0000313" key="3">
    <source>
        <dbReference type="Proteomes" id="UP000183050"/>
    </source>
</evidence>
<dbReference type="InterPro" id="IPR029068">
    <property type="entry name" value="Glyas_Bleomycin-R_OHBP_Dase"/>
</dbReference>
<sequence length="159" mass="18057">MATIFPFLWFNTQAEEARDFYLSVFRNAKKLGSTEVPDWVSGTNRTVPIGTYDFALEDLRLRTFNAGPGDGFNDAVSFFVETRDQAETDYYWEALTSGGGSERACGWLRDKFGVNWQVCPEITLRLIGDPDRKKAERTLQAMYKMRKIIIADLEAAYAG</sequence>
<gene>
    <name evidence="2" type="ORF">BMW22_05985</name>
</gene>
<evidence type="ECO:0000313" key="2">
    <source>
        <dbReference type="EMBL" id="API51238.1"/>
    </source>
</evidence>
<dbReference type="InterPro" id="IPR009725">
    <property type="entry name" value="3_dmu_93_MTrfase"/>
</dbReference>
<accession>A0A1L3Z6J7</accession>
<dbReference type="InterPro" id="IPR028973">
    <property type="entry name" value="PhnB-like"/>
</dbReference>
<dbReference type="PIRSF" id="PIRSF021700">
    <property type="entry name" value="3_dmu_93_MTrfase"/>
    <property type="match status" value="1"/>
</dbReference>
<dbReference type="RefSeq" id="WP_072638046.1">
    <property type="nucleotide sequence ID" value="NZ_CP018228.1"/>
</dbReference>
<protein>
    <recommendedName>
        <fullName evidence="1">PhnB-like domain-containing protein</fullName>
    </recommendedName>
</protein>
<name>A0A1L3Z6J7_RHILE</name>
<organism evidence="2 3">
    <name type="scientific">Rhizobium leguminosarum</name>
    <dbReference type="NCBI Taxonomy" id="384"/>
    <lineage>
        <taxon>Bacteria</taxon>
        <taxon>Pseudomonadati</taxon>
        <taxon>Pseudomonadota</taxon>
        <taxon>Alphaproteobacteria</taxon>
        <taxon>Hyphomicrobiales</taxon>
        <taxon>Rhizobiaceae</taxon>
        <taxon>Rhizobium/Agrobacterium group</taxon>
        <taxon>Rhizobium</taxon>
    </lineage>
</organism>
<dbReference type="CDD" id="cd06588">
    <property type="entry name" value="PhnB_like"/>
    <property type="match status" value="1"/>
</dbReference>
<proteinExistence type="predicted"/>
<dbReference type="Pfam" id="PF06983">
    <property type="entry name" value="3-dmu-9_3-mt"/>
    <property type="match status" value="1"/>
</dbReference>
<dbReference type="AlphaFoldDB" id="A0A1L3Z6J7"/>
<feature type="domain" description="PhnB-like" evidence="1">
    <location>
        <begin position="4"/>
        <end position="119"/>
    </location>
</feature>
<reference evidence="2 3" key="1">
    <citation type="submission" date="2016-11" db="EMBL/GenBank/DDBJ databases">
        <title>Rhizobium leguminosarum bv. viciae strain Vaf12 isolated from Vavilovia formosa root nodules from Russia, Dagestan.</title>
        <authorList>
            <person name="Kimeklis A."/>
        </authorList>
    </citation>
    <scope>NUCLEOTIDE SEQUENCE [LARGE SCALE GENOMIC DNA]</scope>
    <source>
        <strain evidence="2 3">Vaf-108</strain>
    </source>
</reference>
<dbReference type="PANTHER" id="PTHR33990:SF2">
    <property type="entry name" value="PHNB-LIKE DOMAIN-CONTAINING PROTEIN"/>
    <property type="match status" value="1"/>
</dbReference>
<dbReference type="SUPFAM" id="SSF54593">
    <property type="entry name" value="Glyoxalase/Bleomycin resistance protein/Dihydroxybiphenyl dioxygenase"/>
    <property type="match status" value="1"/>
</dbReference>
<dbReference type="EMBL" id="CP018228">
    <property type="protein sequence ID" value="API51238.1"/>
    <property type="molecule type" value="Genomic_DNA"/>
</dbReference>
<evidence type="ECO:0000259" key="1">
    <source>
        <dbReference type="Pfam" id="PF06983"/>
    </source>
</evidence>
<dbReference type="Proteomes" id="UP000183050">
    <property type="component" value="Chromosome"/>
</dbReference>
<dbReference type="PANTHER" id="PTHR33990">
    <property type="entry name" value="PROTEIN YJDN-RELATED"/>
    <property type="match status" value="1"/>
</dbReference>